<proteinExistence type="predicted"/>
<organism evidence="2 3">
    <name type="scientific">Candidatus Merdimorpha stercoravium</name>
    <dbReference type="NCBI Taxonomy" id="2840863"/>
    <lineage>
        <taxon>Bacteria</taxon>
        <taxon>Pseudomonadati</taxon>
        <taxon>Bacteroidota</taxon>
        <taxon>Flavobacteriia</taxon>
        <taxon>Flavobacteriales</taxon>
        <taxon>Candidatus Merdimorpha</taxon>
    </lineage>
</organism>
<reference evidence="2" key="2">
    <citation type="journal article" date="2021" name="PeerJ">
        <title>Extensive microbial diversity within the chicken gut microbiome revealed by metagenomics and culture.</title>
        <authorList>
            <person name="Gilroy R."/>
            <person name="Ravi A."/>
            <person name="Getino M."/>
            <person name="Pursley I."/>
            <person name="Horton D.L."/>
            <person name="Alikhan N.F."/>
            <person name="Baker D."/>
            <person name="Gharbi K."/>
            <person name="Hall N."/>
            <person name="Watson M."/>
            <person name="Adriaenssens E.M."/>
            <person name="Foster-Nyarko E."/>
            <person name="Jarju S."/>
            <person name="Secka A."/>
            <person name="Antonio M."/>
            <person name="Oren A."/>
            <person name="Chaudhuri R.R."/>
            <person name="La Ragione R."/>
            <person name="Hildebrand F."/>
            <person name="Pallen M.J."/>
        </authorList>
    </citation>
    <scope>NUCLEOTIDE SEQUENCE</scope>
    <source>
        <strain evidence="2">1383</strain>
    </source>
</reference>
<name>A0A9D1H973_9FLAO</name>
<keyword evidence="1" id="KW-1133">Transmembrane helix</keyword>
<feature type="transmembrane region" description="Helical" evidence="1">
    <location>
        <begin position="70"/>
        <end position="89"/>
    </location>
</feature>
<dbReference type="PANTHER" id="PTHR35813">
    <property type="entry name" value="INNER MEMBRANE PROTEIN YBAN"/>
    <property type="match status" value="1"/>
</dbReference>
<dbReference type="PIRSF" id="PIRSF016789">
    <property type="entry name" value="DUF454"/>
    <property type="match status" value="1"/>
</dbReference>
<sequence length="122" mass="13739">MKRVYVLLGSLSLALGLLGIFLPLLPTTPFLLLTAALWIKGSPRLYQRLLAHKRLGPYIRQFREQRAIPLRAKIVSVSLVWITLGYSAGWLVGNLLLRILLVVLAIGITVHILSYRTLRRGK</sequence>
<dbReference type="InterPro" id="IPR007401">
    <property type="entry name" value="DUF454"/>
</dbReference>
<dbReference type="Pfam" id="PF04304">
    <property type="entry name" value="DUF454"/>
    <property type="match status" value="1"/>
</dbReference>
<dbReference type="EMBL" id="DVLY01000044">
    <property type="protein sequence ID" value="HIT97559.1"/>
    <property type="molecule type" value="Genomic_DNA"/>
</dbReference>
<accession>A0A9D1H973</accession>
<evidence type="ECO:0000313" key="3">
    <source>
        <dbReference type="Proteomes" id="UP000824161"/>
    </source>
</evidence>
<gene>
    <name evidence="2" type="ORF">IAC44_01840</name>
</gene>
<keyword evidence="1" id="KW-0812">Transmembrane</keyword>
<evidence type="ECO:0000256" key="1">
    <source>
        <dbReference type="SAM" id="Phobius"/>
    </source>
</evidence>
<dbReference type="AlphaFoldDB" id="A0A9D1H973"/>
<protein>
    <submittedName>
        <fullName evidence="2">DUF454 family protein</fullName>
    </submittedName>
</protein>
<keyword evidence="1" id="KW-0472">Membrane</keyword>
<comment type="caution">
    <text evidence="2">The sequence shown here is derived from an EMBL/GenBank/DDBJ whole genome shotgun (WGS) entry which is preliminary data.</text>
</comment>
<evidence type="ECO:0000313" key="2">
    <source>
        <dbReference type="EMBL" id="HIT97559.1"/>
    </source>
</evidence>
<dbReference type="GO" id="GO:0005886">
    <property type="term" value="C:plasma membrane"/>
    <property type="evidence" value="ECO:0007669"/>
    <property type="project" value="TreeGrafter"/>
</dbReference>
<dbReference type="Proteomes" id="UP000824161">
    <property type="component" value="Unassembled WGS sequence"/>
</dbReference>
<feature type="transmembrane region" description="Helical" evidence="1">
    <location>
        <begin position="6"/>
        <end position="39"/>
    </location>
</feature>
<feature type="transmembrane region" description="Helical" evidence="1">
    <location>
        <begin position="95"/>
        <end position="115"/>
    </location>
</feature>
<dbReference type="PANTHER" id="PTHR35813:SF1">
    <property type="entry name" value="INNER MEMBRANE PROTEIN YBAN"/>
    <property type="match status" value="1"/>
</dbReference>
<reference evidence="2" key="1">
    <citation type="submission" date="2020-10" db="EMBL/GenBank/DDBJ databases">
        <authorList>
            <person name="Gilroy R."/>
        </authorList>
    </citation>
    <scope>NUCLEOTIDE SEQUENCE</scope>
    <source>
        <strain evidence="2">1383</strain>
    </source>
</reference>